<dbReference type="Proteomes" id="UP001206925">
    <property type="component" value="Unassembled WGS sequence"/>
</dbReference>
<accession>A0AAD5C980</accession>
<evidence type="ECO:0000313" key="1">
    <source>
        <dbReference type="EMBL" id="KAI7737437.1"/>
    </source>
</evidence>
<dbReference type="EMBL" id="JAMZMK010009025">
    <property type="protein sequence ID" value="KAI7737437.1"/>
    <property type="molecule type" value="Genomic_DNA"/>
</dbReference>
<gene>
    <name evidence="1" type="ORF">M8C21_002384</name>
</gene>
<dbReference type="AlphaFoldDB" id="A0AAD5C980"/>
<sequence>MGRPAYIDFNYHVLPMKPRPTGGGRGAYSFRGFHLKVLREFIHGNRPLPLNISTDCLHSLEKLHLCIDTPCKFKASIMFDVLQHLHGVKFLTLNLELVEFLSSSIGNLISTPPSPFANLKSLKIYPTVDKMLVTTQPDQPPKLSTEISNYFLDGSPSVSFTMISQKVFTRITLYS</sequence>
<keyword evidence="2" id="KW-1185">Reference proteome</keyword>
<proteinExistence type="predicted"/>
<evidence type="ECO:0000313" key="2">
    <source>
        <dbReference type="Proteomes" id="UP001206925"/>
    </source>
</evidence>
<name>A0AAD5C980_AMBAR</name>
<comment type="caution">
    <text evidence="1">The sequence shown here is derived from an EMBL/GenBank/DDBJ whole genome shotgun (WGS) entry which is preliminary data.</text>
</comment>
<organism evidence="1 2">
    <name type="scientific">Ambrosia artemisiifolia</name>
    <name type="common">Common ragweed</name>
    <dbReference type="NCBI Taxonomy" id="4212"/>
    <lineage>
        <taxon>Eukaryota</taxon>
        <taxon>Viridiplantae</taxon>
        <taxon>Streptophyta</taxon>
        <taxon>Embryophyta</taxon>
        <taxon>Tracheophyta</taxon>
        <taxon>Spermatophyta</taxon>
        <taxon>Magnoliopsida</taxon>
        <taxon>eudicotyledons</taxon>
        <taxon>Gunneridae</taxon>
        <taxon>Pentapetalae</taxon>
        <taxon>asterids</taxon>
        <taxon>campanulids</taxon>
        <taxon>Asterales</taxon>
        <taxon>Asteraceae</taxon>
        <taxon>Asteroideae</taxon>
        <taxon>Heliantheae alliance</taxon>
        <taxon>Heliantheae</taxon>
        <taxon>Ambrosia</taxon>
    </lineage>
</organism>
<protein>
    <submittedName>
        <fullName evidence="1">Uncharacterized protein</fullName>
    </submittedName>
</protein>
<reference evidence="1" key="1">
    <citation type="submission" date="2022-06" db="EMBL/GenBank/DDBJ databases">
        <title>Uncovering the hologenomic basis of an extraordinary plant invasion.</title>
        <authorList>
            <person name="Bieker V.C."/>
            <person name="Martin M.D."/>
            <person name="Gilbert T."/>
            <person name="Hodgins K."/>
            <person name="Battlay P."/>
            <person name="Petersen B."/>
            <person name="Wilson J."/>
        </authorList>
    </citation>
    <scope>NUCLEOTIDE SEQUENCE</scope>
    <source>
        <strain evidence="1">AA19_3_7</strain>
        <tissue evidence="1">Leaf</tissue>
    </source>
</reference>